<dbReference type="RefSeq" id="WP_162952517.1">
    <property type="nucleotide sequence ID" value="NZ_CP032698.1"/>
</dbReference>
<proteinExistence type="predicted"/>
<evidence type="ECO:0000313" key="2">
    <source>
        <dbReference type="Proteomes" id="UP000271554"/>
    </source>
</evidence>
<dbReference type="EMBL" id="CP032698">
    <property type="protein sequence ID" value="AYG80235.1"/>
    <property type="molecule type" value="Genomic_DNA"/>
</dbReference>
<keyword evidence="2" id="KW-1185">Reference proteome</keyword>
<protein>
    <submittedName>
        <fullName evidence="1">Uncharacterized protein</fullName>
    </submittedName>
</protein>
<accession>A0A387H8S7</accession>
<sequence>MTDSTSATRVCFYCPKPGADCCIRLAAAMPGRAPVPVYAHAACAAAHGIKPLYFETGTPHTVVAFPWA</sequence>
<organism evidence="1 2">
    <name type="scientific">Streptomyces hundungensis</name>
    <dbReference type="NCBI Taxonomy" id="1077946"/>
    <lineage>
        <taxon>Bacteria</taxon>
        <taxon>Bacillati</taxon>
        <taxon>Actinomycetota</taxon>
        <taxon>Actinomycetes</taxon>
        <taxon>Kitasatosporales</taxon>
        <taxon>Streptomycetaceae</taxon>
        <taxon>Streptomyces</taxon>
    </lineage>
</organism>
<evidence type="ECO:0000313" key="1">
    <source>
        <dbReference type="EMBL" id="AYG80235.1"/>
    </source>
</evidence>
<gene>
    <name evidence="1" type="ORF">DWB77_02366</name>
</gene>
<dbReference type="Proteomes" id="UP000271554">
    <property type="component" value="Chromosome"/>
</dbReference>
<dbReference type="KEGG" id="shun:DWB77_02366"/>
<dbReference type="AlphaFoldDB" id="A0A387H8S7"/>
<name>A0A387H8S7_9ACTN</name>
<reference evidence="1 2" key="1">
    <citation type="submission" date="2018-10" db="EMBL/GenBank/DDBJ databases">
        <title>Relationship between Morphology and Antimicrobial Activity in Streptomyces.</title>
        <authorList>
            <person name="Kang H.J."/>
            <person name="Kim S.B."/>
        </authorList>
    </citation>
    <scope>NUCLEOTIDE SEQUENCE [LARGE SCALE GENOMIC DNA]</scope>
    <source>
        <strain evidence="1 2">BH38</strain>
    </source>
</reference>